<sequence>MKALLSLLIIGCLASAFAVPTEPVKVKWCAQSKPENEKCLKLASEPDLKDKLGCVLKDGSDGCIKAITAGEADAVTLDGGDIYKAGLKNYNLHPIIAEDYGKDSDTCYYAVAVAKAGTKFGFGDLKGKKSCHTGLGKSAGWNIPIGTLLTRKLISWGGIDDEELLRAVSEFFSASCAPGANQYPKYKSLCELCKVDCSRTHKETYYDYAGAFQCLQDGGDDYVAFVKHTTVPAAEKSKYELLCPDGTRKSVDEFAKCHLSKVPAHAVVSRKEPDLAKRIWLMLETAMKHSLFSSEGYSSKNLLFKDSTVKLVQVPNSADSFLYLGADTETKREGKGLRWCAVGADELKKCDDWSINSVDDAGNAKIECEREINTHTVDECIKKIMRKEADAMALDGGQVYSAGKCGLVPAMVEQYDADKCTTPGEASSYYAVAVVKKGSGFSWAELKGKKSCHTGVGRTAGWNVPMGLIHKDTKECNFTKFFSESCAPGADVDSSLCKLCVGSRKAVGDVKCRTSSAEELYSGYAGAFRCLVEGGGDVAFVKHTIVGENTEGKGPSWALSLHSDDYELLCPTGPKTRAPVKDYLTCNLAKVPAHAVVTRPEIVGQVQSVLEEQQILYGISGSSNLFRMFQSGGKNLIFKDSTKCLQRVPAGQSFKDFLGAKYFDAVTALKECASSVSELEQACSFHSCQRKV</sequence>
<dbReference type="PROSITE" id="PS00206">
    <property type="entry name" value="TRANSFERRIN_LIKE_2"/>
    <property type="match status" value="1"/>
</dbReference>
<feature type="binding site" evidence="13">
    <location>
        <position position="265"/>
    </location>
    <ligand>
        <name>Fe(3+)</name>
        <dbReference type="ChEBI" id="CHEBI:29034"/>
        <label>1</label>
    </ligand>
</feature>
<dbReference type="InterPro" id="IPR001156">
    <property type="entry name" value="Transferrin-like_dom"/>
</dbReference>
<protein>
    <recommendedName>
        <fullName evidence="11">Serotransferrin</fullName>
    </recommendedName>
</protein>
<dbReference type="EMBL" id="JAFJMO010000006">
    <property type="protein sequence ID" value="KAJ8274220.1"/>
    <property type="molecule type" value="Genomic_DNA"/>
</dbReference>
<feature type="binding site" evidence="13">
    <location>
        <position position="594"/>
    </location>
    <ligand>
        <name>Fe(3+)</name>
        <dbReference type="ChEBI" id="CHEBI:29034"/>
        <label>1</label>
    </ligand>
</feature>
<feature type="disulfide bond" evidence="14">
    <location>
        <begin position="452"/>
        <end position="530"/>
    </location>
</feature>
<organism evidence="17 18">
    <name type="scientific">Conger conger</name>
    <name type="common">Conger eel</name>
    <name type="synonym">Muraena conger</name>
    <dbReference type="NCBI Taxonomy" id="82655"/>
    <lineage>
        <taxon>Eukaryota</taxon>
        <taxon>Metazoa</taxon>
        <taxon>Chordata</taxon>
        <taxon>Craniata</taxon>
        <taxon>Vertebrata</taxon>
        <taxon>Euteleostomi</taxon>
        <taxon>Actinopterygii</taxon>
        <taxon>Neopterygii</taxon>
        <taxon>Teleostei</taxon>
        <taxon>Anguilliformes</taxon>
        <taxon>Congridae</taxon>
        <taxon>Conger</taxon>
    </lineage>
</organism>
<evidence type="ECO:0000256" key="7">
    <source>
        <dbReference type="ARBA" id="ARBA00022737"/>
    </source>
</evidence>
<evidence type="ECO:0000256" key="2">
    <source>
        <dbReference type="ARBA" id="ARBA00011245"/>
    </source>
</evidence>
<keyword evidence="15" id="KW-0732">Signal</keyword>
<evidence type="ECO:0000256" key="5">
    <source>
        <dbReference type="ARBA" id="ARBA00022525"/>
    </source>
</evidence>
<dbReference type="PRINTS" id="PR00422">
    <property type="entry name" value="TRANSFERRIN"/>
</dbReference>
<feature type="disulfide bond" evidence="14">
    <location>
        <begin position="29"/>
        <end position="63"/>
    </location>
</feature>
<keyword evidence="3 11" id="KW-0813">Transport</keyword>
<evidence type="ECO:0000256" key="11">
    <source>
        <dbReference type="PIRNR" id="PIRNR002549"/>
    </source>
</evidence>
<dbReference type="FunFam" id="3.40.190.10:FF:000095">
    <property type="entry name" value="Lactotransferrin"/>
    <property type="match status" value="1"/>
</dbReference>
<evidence type="ECO:0000256" key="10">
    <source>
        <dbReference type="ARBA" id="ARBA00023157"/>
    </source>
</evidence>
<comment type="similarity">
    <text evidence="11">Belongs to the transferrin family.</text>
</comment>
<dbReference type="PROSITE" id="PS00205">
    <property type="entry name" value="TRANSFERRIN_LIKE_1"/>
    <property type="match status" value="1"/>
</dbReference>
<feature type="binding site" evidence="12">
    <location>
        <position position="139"/>
    </location>
    <ligand>
        <name>hydrogencarbonate</name>
        <dbReference type="ChEBI" id="CHEBI:17544"/>
        <label>1</label>
    </ligand>
</feature>
<keyword evidence="18" id="KW-1185">Reference proteome</keyword>
<evidence type="ECO:0000313" key="17">
    <source>
        <dbReference type="EMBL" id="KAJ8274220.1"/>
    </source>
</evidence>
<feature type="binding site" evidence="13">
    <location>
        <position position="208"/>
    </location>
    <ligand>
        <name>Fe(3+)</name>
        <dbReference type="ChEBI" id="CHEBI:29034"/>
        <label>1</label>
    </ligand>
</feature>
<feature type="binding site" evidence="12">
    <location>
        <position position="133"/>
    </location>
    <ligand>
        <name>hydrogencarbonate</name>
        <dbReference type="ChEBI" id="CHEBI:17544"/>
        <label>1</label>
    </ligand>
</feature>
<evidence type="ECO:0000256" key="6">
    <source>
        <dbReference type="ARBA" id="ARBA00022723"/>
    </source>
</evidence>
<evidence type="ECO:0000256" key="13">
    <source>
        <dbReference type="PIRSR" id="PIRSR002549-3"/>
    </source>
</evidence>
<comment type="function">
    <text evidence="11">Transferrins are iron binding transport proteins which bind Fe(3+) ion in association with the binding of an anion, usually bicarbonate.</text>
</comment>
<feature type="disulfide bond" evidence="14">
    <location>
        <begin position="497"/>
        <end position="512"/>
    </location>
</feature>
<dbReference type="Proteomes" id="UP001152803">
    <property type="component" value="Unassembled WGS sequence"/>
</dbReference>
<feature type="disulfide bond" evidence="14">
    <location>
        <begin position="176"/>
        <end position="193"/>
    </location>
</feature>
<dbReference type="PIRSF" id="PIRSF002549">
    <property type="entry name" value="Transferrin"/>
    <property type="match status" value="1"/>
</dbReference>
<dbReference type="GO" id="GO:0005886">
    <property type="term" value="C:plasma membrane"/>
    <property type="evidence" value="ECO:0007669"/>
    <property type="project" value="TreeGrafter"/>
</dbReference>
<feature type="disulfide bond" evidence="14">
    <location>
        <begin position="570"/>
        <end position="586"/>
    </location>
</feature>
<feature type="disulfide bond" evidence="14">
    <location>
        <begin position="350"/>
        <end position="368"/>
    </location>
</feature>
<dbReference type="GO" id="GO:0005769">
    <property type="term" value="C:early endosome"/>
    <property type="evidence" value="ECO:0007669"/>
    <property type="project" value="TreeGrafter"/>
</dbReference>
<evidence type="ECO:0000256" key="12">
    <source>
        <dbReference type="PIRSR" id="PIRSR002549-2"/>
    </source>
</evidence>
<keyword evidence="7" id="KW-0677">Repeat</keyword>
<keyword evidence="9 11" id="KW-0406">Ion transport</keyword>
<dbReference type="PROSITE" id="PS51408">
    <property type="entry name" value="TRANSFERRIN_LIKE_4"/>
    <property type="match status" value="2"/>
</dbReference>
<feature type="binding site" evidence="12">
    <location>
        <position position="454"/>
    </location>
    <ligand>
        <name>hydrogencarbonate</name>
        <dbReference type="ChEBI" id="CHEBI:17544"/>
        <label>1</label>
    </ligand>
</feature>
<feature type="binding site" evidence="12">
    <location>
        <position position="458"/>
    </location>
    <ligand>
        <name>hydrogencarbonate</name>
        <dbReference type="ChEBI" id="CHEBI:17544"/>
        <label>1</label>
    </ligand>
</feature>
<feature type="binding site" evidence="12">
    <location>
        <position position="460"/>
    </location>
    <ligand>
        <name>hydrogencarbonate</name>
        <dbReference type="ChEBI" id="CHEBI:17544"/>
        <label>1</label>
    </ligand>
</feature>
<gene>
    <name evidence="17" type="ORF">COCON_G00088450</name>
</gene>
<dbReference type="GO" id="GO:0055037">
    <property type="term" value="C:recycling endosome"/>
    <property type="evidence" value="ECO:0007669"/>
    <property type="project" value="TreeGrafter"/>
</dbReference>
<comment type="caution">
    <text evidence="17">The sequence shown here is derived from an EMBL/GenBank/DDBJ whole genome shotgun (WGS) entry which is preliminary data.</text>
</comment>
<dbReference type="GO" id="GO:0046872">
    <property type="term" value="F:metal ion binding"/>
    <property type="evidence" value="ECO:0007669"/>
    <property type="project" value="UniProtKB-KW"/>
</dbReference>
<proteinExistence type="inferred from homology"/>
<feature type="binding site" evidence="12">
    <location>
        <position position="137"/>
    </location>
    <ligand>
        <name>hydrogencarbonate</name>
        <dbReference type="ChEBI" id="CHEBI:17544"/>
        <label>1</label>
    </ligand>
</feature>
<feature type="disulfide bond" evidence="14">
    <location>
        <begin position="243"/>
        <end position="257"/>
    </location>
</feature>
<evidence type="ECO:0000256" key="1">
    <source>
        <dbReference type="ARBA" id="ARBA00004613"/>
    </source>
</evidence>
<keyword evidence="8 11" id="KW-0408">Iron</keyword>
<feature type="binding site" evidence="13">
    <location>
        <position position="78"/>
    </location>
    <ligand>
        <name>Fe(3+)</name>
        <dbReference type="ChEBI" id="CHEBI:29034"/>
        <label>1</label>
    </ligand>
</feature>
<feature type="domain" description="Transferrin-like" evidence="16">
    <location>
        <begin position="26"/>
        <end position="328"/>
    </location>
</feature>
<evidence type="ECO:0000256" key="15">
    <source>
        <dbReference type="SAM" id="SignalP"/>
    </source>
</evidence>
<evidence type="ECO:0000256" key="14">
    <source>
        <dbReference type="PIRSR" id="PIRSR002549-4"/>
    </source>
</evidence>
<name>A0A9Q1I0N4_CONCO</name>
<dbReference type="AlphaFoldDB" id="A0A9Q1I0N4"/>
<dbReference type="PANTHER" id="PTHR11485:SF31">
    <property type="entry name" value="SEROTRANSFERRIN"/>
    <property type="match status" value="1"/>
</dbReference>
<feature type="disulfide bond" evidence="14">
    <location>
        <begin position="405"/>
        <end position="683"/>
    </location>
</feature>
<evidence type="ECO:0000256" key="9">
    <source>
        <dbReference type="ARBA" id="ARBA00023065"/>
    </source>
</evidence>
<feature type="disulfide bond" evidence="14">
    <location>
        <begin position="190"/>
        <end position="197"/>
    </location>
</feature>
<feature type="binding site" evidence="12">
    <location>
        <position position="140"/>
    </location>
    <ligand>
        <name>hydrogencarbonate</name>
        <dbReference type="ChEBI" id="CHEBI:17544"/>
        <label>1</label>
    </ligand>
</feature>
<dbReference type="GO" id="GO:0005615">
    <property type="term" value="C:extracellular space"/>
    <property type="evidence" value="ECO:0007669"/>
    <property type="project" value="InterPro"/>
</dbReference>
<feature type="binding site" evidence="13">
    <location>
        <position position="429"/>
    </location>
    <ligand>
        <name>Fe(3+)</name>
        <dbReference type="ChEBI" id="CHEBI:29034"/>
        <label>1</label>
    </ligand>
</feature>
<keyword evidence="10 14" id="KW-1015">Disulfide bond</keyword>
<evidence type="ECO:0000256" key="8">
    <source>
        <dbReference type="ARBA" id="ARBA00023004"/>
    </source>
</evidence>
<evidence type="ECO:0000256" key="3">
    <source>
        <dbReference type="ARBA" id="ARBA00022448"/>
    </source>
</evidence>
<evidence type="ECO:0000259" key="16">
    <source>
        <dbReference type="PROSITE" id="PS51408"/>
    </source>
</evidence>
<feature type="binding site" evidence="13">
    <location>
        <position position="395"/>
    </location>
    <ligand>
        <name>Fe(3+)</name>
        <dbReference type="ChEBI" id="CHEBI:29034"/>
        <label>1</label>
    </ligand>
</feature>
<dbReference type="OrthoDB" id="9981115at2759"/>
<feature type="chain" id="PRO_5040380956" description="Serotransferrin" evidence="15">
    <location>
        <begin position="19"/>
        <end position="692"/>
    </location>
</feature>
<dbReference type="SMART" id="SM00094">
    <property type="entry name" value="TR_FER"/>
    <property type="match status" value="2"/>
</dbReference>
<comment type="subcellular location">
    <subcellularLocation>
        <location evidence="1 11">Secreted</location>
    </subcellularLocation>
</comment>
<keyword evidence="4 11" id="KW-0410">Iron transport</keyword>
<evidence type="ECO:0000313" key="18">
    <source>
        <dbReference type="Proteomes" id="UP001152803"/>
    </source>
</evidence>
<dbReference type="Pfam" id="PF00405">
    <property type="entry name" value="Transferrin"/>
    <property type="match status" value="2"/>
</dbReference>
<feature type="signal peptide" evidence="15">
    <location>
        <begin position="1"/>
        <end position="18"/>
    </location>
</feature>
<dbReference type="GO" id="GO:0019731">
    <property type="term" value="P:antibacterial humoral response"/>
    <property type="evidence" value="ECO:0007669"/>
    <property type="project" value="TreeGrafter"/>
</dbReference>
<keyword evidence="5 11" id="KW-0964">Secreted</keyword>
<feature type="disulfide bond" evidence="14">
    <location>
        <begin position="340"/>
        <end position="380"/>
    </location>
</feature>
<feature type="disulfide bond" evidence="14">
    <location>
        <begin position="39"/>
        <end position="54"/>
    </location>
</feature>
<feature type="binding site" evidence="13">
    <location>
        <position position="524"/>
    </location>
    <ligand>
        <name>Fe(3+)</name>
        <dbReference type="ChEBI" id="CHEBI:29034"/>
        <label>2</label>
    </ligand>
</feature>
<dbReference type="GO" id="GO:0006826">
    <property type="term" value="P:iron ion transport"/>
    <property type="evidence" value="ECO:0007669"/>
    <property type="project" value="UniProtKB-KW"/>
</dbReference>
<feature type="binding site" evidence="12">
    <location>
        <position position="461"/>
    </location>
    <ligand>
        <name>hydrogencarbonate</name>
        <dbReference type="ChEBI" id="CHEBI:17544"/>
        <label>1</label>
    </ligand>
</feature>
<dbReference type="SUPFAM" id="SSF53850">
    <property type="entry name" value="Periplasmic binding protein-like II"/>
    <property type="match status" value="2"/>
</dbReference>
<feature type="binding site" evidence="13">
    <location>
        <position position="108"/>
    </location>
    <ligand>
        <name>Fe(3+)</name>
        <dbReference type="ChEBI" id="CHEBI:29034"/>
        <label>1</label>
    </ligand>
</feature>
<comment type="subunit">
    <text evidence="2 11">Monomer.</text>
</comment>
<keyword evidence="6 11" id="KW-0479">Metal-binding</keyword>
<dbReference type="InterPro" id="IPR018195">
    <property type="entry name" value="Transferrin_Fe_BS"/>
</dbReference>
<feature type="disulfide bond" evidence="14">
    <location>
        <begin position="131"/>
        <end position="214"/>
    </location>
</feature>
<feature type="disulfide bond" evidence="14">
    <location>
        <begin position="486"/>
        <end position="500"/>
    </location>
</feature>
<feature type="domain" description="Transferrin-like" evidence="16">
    <location>
        <begin position="337"/>
        <end position="671"/>
    </location>
</feature>
<accession>A0A9Q1I0N4</accession>
<evidence type="ECO:0000256" key="4">
    <source>
        <dbReference type="ARBA" id="ARBA00022496"/>
    </source>
</evidence>
<dbReference type="InterPro" id="IPR016357">
    <property type="entry name" value="Transferrin"/>
</dbReference>
<dbReference type="PANTHER" id="PTHR11485">
    <property type="entry name" value="TRANSFERRIN"/>
    <property type="match status" value="1"/>
</dbReference>
<dbReference type="Gene3D" id="3.40.190.10">
    <property type="entry name" value="Periplasmic binding protein-like II"/>
    <property type="match status" value="4"/>
</dbReference>
<reference evidence="17" key="1">
    <citation type="journal article" date="2023" name="Science">
        <title>Genome structures resolve the early diversification of teleost fishes.</title>
        <authorList>
            <person name="Parey E."/>
            <person name="Louis A."/>
            <person name="Montfort J."/>
            <person name="Bouchez O."/>
            <person name="Roques C."/>
            <person name="Iampietro C."/>
            <person name="Lluch J."/>
            <person name="Castinel A."/>
            <person name="Donnadieu C."/>
            <person name="Desvignes T."/>
            <person name="Floi Bucao C."/>
            <person name="Jouanno E."/>
            <person name="Wen M."/>
            <person name="Mejri S."/>
            <person name="Dirks R."/>
            <person name="Jansen H."/>
            <person name="Henkel C."/>
            <person name="Chen W.J."/>
            <person name="Zahm M."/>
            <person name="Cabau C."/>
            <person name="Klopp C."/>
            <person name="Thompson A.W."/>
            <person name="Robinson-Rechavi M."/>
            <person name="Braasch I."/>
            <person name="Lecointre G."/>
            <person name="Bobe J."/>
            <person name="Postlethwait J.H."/>
            <person name="Berthelot C."/>
            <person name="Roest Crollius H."/>
            <person name="Guiguen Y."/>
        </authorList>
    </citation>
    <scope>NUCLEOTIDE SEQUENCE</scope>
    <source>
        <strain evidence="17">Concon-B</strain>
    </source>
</reference>
<feature type="disulfide bond" evidence="14">
    <location>
        <begin position="476"/>
        <end position="672"/>
    </location>
</feature>